<evidence type="ECO:0000259" key="1">
    <source>
        <dbReference type="Pfam" id="PF00501"/>
    </source>
</evidence>
<dbReference type="Pfam" id="PF00501">
    <property type="entry name" value="AMP-binding"/>
    <property type="match status" value="1"/>
</dbReference>
<feature type="domain" description="AMP-dependent synthetase/ligase" evidence="1">
    <location>
        <begin position="37"/>
        <end position="392"/>
    </location>
</feature>
<protein>
    <submittedName>
        <fullName evidence="2">Bifunctional protein Aas</fullName>
    </submittedName>
</protein>
<proteinExistence type="predicted"/>
<dbReference type="InterPro" id="IPR042099">
    <property type="entry name" value="ANL_N_sf"/>
</dbReference>
<dbReference type="InterPro" id="IPR045851">
    <property type="entry name" value="AMP-bd_C_sf"/>
</dbReference>
<name>A0A517PDW0_9PLAN</name>
<dbReference type="InterPro" id="IPR000873">
    <property type="entry name" value="AMP-dep_synth/lig_dom"/>
</dbReference>
<gene>
    <name evidence="2" type="primary">aas</name>
    <name evidence="2" type="ORF">CA12_36830</name>
</gene>
<dbReference type="Proteomes" id="UP000318741">
    <property type="component" value="Chromosome"/>
</dbReference>
<evidence type="ECO:0000313" key="2">
    <source>
        <dbReference type="EMBL" id="QDT17556.1"/>
    </source>
</evidence>
<organism evidence="2 3">
    <name type="scientific">Alienimonas californiensis</name>
    <dbReference type="NCBI Taxonomy" id="2527989"/>
    <lineage>
        <taxon>Bacteria</taxon>
        <taxon>Pseudomonadati</taxon>
        <taxon>Planctomycetota</taxon>
        <taxon>Planctomycetia</taxon>
        <taxon>Planctomycetales</taxon>
        <taxon>Planctomycetaceae</taxon>
        <taxon>Alienimonas</taxon>
    </lineage>
</organism>
<dbReference type="AlphaFoldDB" id="A0A517PDW0"/>
<dbReference type="Gene3D" id="3.30.300.30">
    <property type="match status" value="1"/>
</dbReference>
<accession>A0A517PDW0</accession>
<dbReference type="InterPro" id="IPR020845">
    <property type="entry name" value="AMP-binding_CS"/>
</dbReference>
<dbReference type="KEGG" id="acaf:CA12_36830"/>
<dbReference type="Gene3D" id="3.40.50.12780">
    <property type="entry name" value="N-terminal domain of ligase-like"/>
    <property type="match status" value="1"/>
</dbReference>
<dbReference type="PANTHER" id="PTHR43767:SF1">
    <property type="entry name" value="NONRIBOSOMAL PEPTIDE SYNTHASE PES1 (EUROFUNG)-RELATED"/>
    <property type="match status" value="1"/>
</dbReference>
<reference evidence="2 3" key="1">
    <citation type="submission" date="2019-02" db="EMBL/GenBank/DDBJ databases">
        <title>Deep-cultivation of Planctomycetes and their phenomic and genomic characterization uncovers novel biology.</title>
        <authorList>
            <person name="Wiegand S."/>
            <person name="Jogler M."/>
            <person name="Boedeker C."/>
            <person name="Pinto D."/>
            <person name="Vollmers J."/>
            <person name="Rivas-Marin E."/>
            <person name="Kohn T."/>
            <person name="Peeters S.H."/>
            <person name="Heuer A."/>
            <person name="Rast P."/>
            <person name="Oberbeckmann S."/>
            <person name="Bunk B."/>
            <person name="Jeske O."/>
            <person name="Meyerdierks A."/>
            <person name="Storesund J.E."/>
            <person name="Kallscheuer N."/>
            <person name="Luecker S."/>
            <person name="Lage O.M."/>
            <person name="Pohl T."/>
            <person name="Merkel B.J."/>
            <person name="Hornburger P."/>
            <person name="Mueller R.-W."/>
            <person name="Bruemmer F."/>
            <person name="Labrenz M."/>
            <person name="Spormann A.M."/>
            <person name="Op den Camp H."/>
            <person name="Overmann J."/>
            <person name="Amann R."/>
            <person name="Jetten M.S.M."/>
            <person name="Mascher T."/>
            <person name="Medema M.H."/>
            <person name="Devos D.P."/>
            <person name="Kaster A.-K."/>
            <person name="Ovreas L."/>
            <person name="Rohde M."/>
            <person name="Galperin M.Y."/>
            <person name="Jogler C."/>
        </authorList>
    </citation>
    <scope>NUCLEOTIDE SEQUENCE [LARGE SCALE GENOMIC DNA]</scope>
    <source>
        <strain evidence="2 3">CA12</strain>
    </source>
</reference>
<evidence type="ECO:0000313" key="3">
    <source>
        <dbReference type="Proteomes" id="UP000318741"/>
    </source>
</evidence>
<dbReference type="OrthoDB" id="9757771at2"/>
<dbReference type="SUPFAM" id="SSF56801">
    <property type="entry name" value="Acetyl-CoA synthetase-like"/>
    <property type="match status" value="1"/>
</dbReference>
<dbReference type="GO" id="GO:0016878">
    <property type="term" value="F:acid-thiol ligase activity"/>
    <property type="evidence" value="ECO:0007669"/>
    <property type="project" value="UniProtKB-ARBA"/>
</dbReference>
<dbReference type="RefSeq" id="WP_145360413.1">
    <property type="nucleotide sequence ID" value="NZ_CP036265.1"/>
</dbReference>
<dbReference type="EMBL" id="CP036265">
    <property type="protein sequence ID" value="QDT17556.1"/>
    <property type="molecule type" value="Genomic_DNA"/>
</dbReference>
<keyword evidence="3" id="KW-1185">Reference proteome</keyword>
<sequence>MPAPSTDAAPAAILPPLGLLARCKADAGRLKVADALGTELTGKRLLIGSLMFRSLLRKHVLAADEEHVGVLLPPSVGAVLANAALTLDQRVTVNVNYTLSNEVANHCLREAGVRHVLTSRAFLKKKPMELDTEYVYLEDLKERAGALDKLKAAAHAALPLGLLTKSLGLDRLDPDATLTVVFTSGSTGEPKGVELTHKSVGSVLAAIEPLAHPVEEDVTLGVLPFFHSFGYTATLWWPLVHPGAGVYGPNPLDSRTVGKLGEKYRPTITFATPTFLRGYLKRCTPEQLGTLNLVVVGGEQLPADLREAWAEKFGIAPTEGYGATELSPVVSCNVPPERQRPGDVPGLKHGTIGRPLPGVRVRIVSSETGEELPIGEEGVLQVGGATVMKGYLHDPQKTAKAVRDGWYDTGDMARLDEDGFIHITGRLSRFSKIGGEMVPHLKIEEALLKACACGPEEPAEEGAEADGPTLAVSAVPDAKKGERVVVLHRDLPLPVSELRAKLNESGLPNLWLPDADAFYKVDAIPVLGTGKLDLKALQTLAAERSAERTPKA</sequence>
<dbReference type="InterPro" id="IPR050237">
    <property type="entry name" value="ATP-dep_AMP-bd_enzyme"/>
</dbReference>
<dbReference type="PANTHER" id="PTHR43767">
    <property type="entry name" value="LONG-CHAIN-FATTY-ACID--COA LIGASE"/>
    <property type="match status" value="1"/>
</dbReference>
<dbReference type="PROSITE" id="PS00455">
    <property type="entry name" value="AMP_BINDING"/>
    <property type="match status" value="1"/>
</dbReference>